<protein>
    <recommendedName>
        <fullName evidence="3">Retrovirus-related Pol polyprotein from transposon RE1</fullName>
    </recommendedName>
</protein>
<evidence type="ECO:0008006" key="3">
    <source>
        <dbReference type="Google" id="ProtNLM"/>
    </source>
</evidence>
<reference evidence="1 2" key="1">
    <citation type="journal article" date="2018" name="PLoS Genet.">
        <title>Population sequencing reveals clonal diversity and ancestral inbreeding in the grapevine cultivar Chardonnay.</title>
        <authorList>
            <person name="Roach M.J."/>
            <person name="Johnson D.L."/>
            <person name="Bohlmann J."/>
            <person name="van Vuuren H.J."/>
            <person name="Jones S.J."/>
            <person name="Pretorius I.S."/>
            <person name="Schmidt S.A."/>
            <person name="Borneman A.R."/>
        </authorList>
    </citation>
    <scope>NUCLEOTIDE SEQUENCE [LARGE SCALE GENOMIC DNA]</scope>
    <source>
        <strain evidence="2">cv. Chardonnay</strain>
        <tissue evidence="1">Leaf</tissue>
    </source>
</reference>
<sequence>MEPDPQRLSESYYRSIGSIIGLLVSLLELRTKIQSIKKEGFLAYEYILKLKTLANKLGSIGEPVSNRDQLIYLFQGLRVECYSFVTSVNSRLDQPIVKEVHSLPISYDLRLQRQNTSASDKLNLVPPKRSIPT</sequence>
<organism evidence="1 2">
    <name type="scientific">Vitis vinifera</name>
    <name type="common">Grape</name>
    <dbReference type="NCBI Taxonomy" id="29760"/>
    <lineage>
        <taxon>Eukaryota</taxon>
        <taxon>Viridiplantae</taxon>
        <taxon>Streptophyta</taxon>
        <taxon>Embryophyta</taxon>
        <taxon>Tracheophyta</taxon>
        <taxon>Spermatophyta</taxon>
        <taxon>Magnoliopsida</taxon>
        <taxon>eudicotyledons</taxon>
        <taxon>Gunneridae</taxon>
        <taxon>Pentapetalae</taxon>
        <taxon>rosids</taxon>
        <taxon>Vitales</taxon>
        <taxon>Vitaceae</taxon>
        <taxon>Viteae</taxon>
        <taxon>Vitis</taxon>
    </lineage>
</organism>
<dbReference type="EMBL" id="QGNW01000847">
    <property type="protein sequence ID" value="RVW60696.1"/>
    <property type="molecule type" value="Genomic_DNA"/>
</dbReference>
<evidence type="ECO:0000313" key="2">
    <source>
        <dbReference type="Proteomes" id="UP000288805"/>
    </source>
</evidence>
<dbReference type="AlphaFoldDB" id="A0A438FL05"/>
<accession>A0A438FL05</accession>
<name>A0A438FL05_VITVI</name>
<dbReference type="Proteomes" id="UP000288805">
    <property type="component" value="Unassembled WGS sequence"/>
</dbReference>
<comment type="caution">
    <text evidence="1">The sequence shown here is derived from an EMBL/GenBank/DDBJ whole genome shotgun (WGS) entry which is preliminary data.</text>
</comment>
<dbReference type="PANTHER" id="PTHR47481">
    <property type="match status" value="1"/>
</dbReference>
<evidence type="ECO:0000313" key="1">
    <source>
        <dbReference type="EMBL" id="RVW60696.1"/>
    </source>
</evidence>
<gene>
    <name evidence="1" type="ORF">CK203_053057</name>
</gene>
<proteinExistence type="predicted"/>
<dbReference type="PANTHER" id="PTHR47481:SF31">
    <property type="entry name" value="OS01G0873500 PROTEIN"/>
    <property type="match status" value="1"/>
</dbReference>